<dbReference type="Pfam" id="PF19516">
    <property type="entry name" value="DUF6049"/>
    <property type="match status" value="1"/>
</dbReference>
<feature type="compositionally biased region" description="Polar residues" evidence="1">
    <location>
        <begin position="1"/>
        <end position="17"/>
    </location>
</feature>
<keyword evidence="2" id="KW-0812">Transmembrane</keyword>
<sequence>MPPQTSPQEPSCQQTGRYGTDKESSGQEVAIDIMSVSPDSGSPKDPITIRGTVTNISGKNLRWVQVSFWRSLDPISGYDDMGSVLQSPPEIPTGARWFREPNEASINNITDPESTQTFANGQCATFTVTATPEKMGLTDTSKAYLIGVHAQATPEHGSRHTVGRARTFTVLTDSHTSAWSSSLVVLNSTPSTRIDGTFIDNHLADELDGRLLELVDQAIATRRTVLVDPELLDEVTAMTKGYQVAQGDKSAPGTGGKAAKAWLDRFTTMLKAVPAYRLPYGSADVTGVAATTSHRDVLTQIKESLPPDNPAAKLPLAILDETGELTKPALTMLTSTLHPALVVTSALPTATSPRTSNGTTVIPLATDALEGGPPPSPSMPAQVRGRALAQALLTGTQNSPLVTATHSPDQVKSVTPPAWMHQVDLRSIKPTRVQLPALNPRSSARLLGPDWARQLEQTTDEAQAWTKLLSDPGKVSQPLGRISVAGLSTRMSASERRLWWHAAMAPARRYLSGEHIELHSASSFVMSSSSNEFPLAVTNHLDQAIDVKAVIVSENPQRIDIPNTKVITVRPGETQALKFSPHASSNGQVRMTATLTSRDGRPIGQTETFVVKATQMDDIGWVIIVVSGGIVIAATVLRIRQVRNRGTGRNNSNPVASGAAHES</sequence>
<evidence type="ECO:0000313" key="4">
    <source>
        <dbReference type="Proteomes" id="UP000215332"/>
    </source>
</evidence>
<dbReference type="EMBL" id="LT906441">
    <property type="protein sequence ID" value="SNV30388.1"/>
    <property type="molecule type" value="Genomic_DNA"/>
</dbReference>
<reference evidence="3 4" key="1">
    <citation type="submission" date="2017-06" db="EMBL/GenBank/DDBJ databases">
        <authorList>
            <consortium name="Pathogen Informatics"/>
        </authorList>
    </citation>
    <scope>NUCLEOTIDE SEQUENCE [LARGE SCALE GENOMIC DNA]</scope>
    <source>
        <strain evidence="3 4">NCTC11865</strain>
    </source>
</reference>
<evidence type="ECO:0000256" key="1">
    <source>
        <dbReference type="SAM" id="MobiDB-lite"/>
    </source>
</evidence>
<proteinExistence type="predicted"/>
<organism evidence="3 4">
    <name type="scientific">Cutibacterium granulosum</name>
    <dbReference type="NCBI Taxonomy" id="33011"/>
    <lineage>
        <taxon>Bacteria</taxon>
        <taxon>Bacillati</taxon>
        <taxon>Actinomycetota</taxon>
        <taxon>Actinomycetes</taxon>
        <taxon>Propionibacteriales</taxon>
        <taxon>Propionibacteriaceae</taxon>
        <taxon>Cutibacterium</taxon>
    </lineage>
</organism>
<keyword evidence="2" id="KW-1133">Transmembrane helix</keyword>
<protein>
    <submittedName>
        <fullName evidence="3">Uncharacterized protein</fullName>
    </submittedName>
</protein>
<dbReference type="InterPro" id="IPR046112">
    <property type="entry name" value="DUF6049"/>
</dbReference>
<dbReference type="KEGG" id="cgrn:4412665_00402"/>
<dbReference type="AlphaFoldDB" id="A0A239W8X4"/>
<evidence type="ECO:0000256" key="2">
    <source>
        <dbReference type="SAM" id="Phobius"/>
    </source>
</evidence>
<keyword evidence="2" id="KW-0472">Membrane</keyword>
<accession>A0A239W8X4</accession>
<name>A0A239W8X4_9ACTN</name>
<feature type="region of interest" description="Disordered" evidence="1">
    <location>
        <begin position="1"/>
        <end position="29"/>
    </location>
</feature>
<dbReference type="Proteomes" id="UP000215332">
    <property type="component" value="Chromosome 1"/>
</dbReference>
<evidence type="ECO:0000313" key="3">
    <source>
        <dbReference type="EMBL" id="SNV30388.1"/>
    </source>
</evidence>
<gene>
    <name evidence="3" type="ORF">SAMEA4412665_00402</name>
</gene>
<feature type="transmembrane region" description="Helical" evidence="2">
    <location>
        <begin position="619"/>
        <end position="639"/>
    </location>
</feature>